<evidence type="ECO:0008006" key="5">
    <source>
        <dbReference type="Google" id="ProtNLM"/>
    </source>
</evidence>
<dbReference type="Gene3D" id="1.25.40.10">
    <property type="entry name" value="Tetratricopeptide repeat domain"/>
    <property type="match status" value="2"/>
</dbReference>
<dbReference type="RefSeq" id="WP_188811600.1">
    <property type="nucleotide sequence ID" value="NZ_BMHT01000002.1"/>
</dbReference>
<proteinExistence type="predicted"/>
<dbReference type="InterPro" id="IPR011990">
    <property type="entry name" value="TPR-like_helical_dom_sf"/>
</dbReference>
<evidence type="ECO:0000256" key="1">
    <source>
        <dbReference type="PROSITE-ProRule" id="PRU00339"/>
    </source>
</evidence>
<keyword evidence="4" id="KW-1185">Reference proteome</keyword>
<gene>
    <name evidence="3" type="ORF">GCM10011383_09730</name>
</gene>
<keyword evidence="2" id="KW-0732">Signal</keyword>
<evidence type="ECO:0000313" key="3">
    <source>
        <dbReference type="EMBL" id="GGF00968.1"/>
    </source>
</evidence>
<accession>A0ABQ1TRU3</accession>
<evidence type="ECO:0000256" key="2">
    <source>
        <dbReference type="SAM" id="SignalP"/>
    </source>
</evidence>
<organism evidence="3 4">
    <name type="scientific">Hymenobacter cavernae</name>
    <dbReference type="NCBI Taxonomy" id="2044852"/>
    <lineage>
        <taxon>Bacteria</taxon>
        <taxon>Pseudomonadati</taxon>
        <taxon>Bacteroidota</taxon>
        <taxon>Cytophagia</taxon>
        <taxon>Cytophagales</taxon>
        <taxon>Hymenobacteraceae</taxon>
        <taxon>Hymenobacter</taxon>
    </lineage>
</organism>
<evidence type="ECO:0000313" key="4">
    <source>
        <dbReference type="Proteomes" id="UP000632273"/>
    </source>
</evidence>
<feature type="repeat" description="TPR" evidence="1">
    <location>
        <begin position="112"/>
        <end position="145"/>
    </location>
</feature>
<protein>
    <recommendedName>
        <fullName evidence="5">Tetratricopeptide repeat protein</fullName>
    </recommendedName>
</protein>
<feature type="chain" id="PRO_5045236198" description="Tetratricopeptide repeat protein" evidence="2">
    <location>
        <begin position="22"/>
        <end position="241"/>
    </location>
</feature>
<comment type="caution">
    <text evidence="3">The sequence shown here is derived from an EMBL/GenBank/DDBJ whole genome shotgun (WGS) entry which is preliminary data.</text>
</comment>
<name>A0ABQ1TRU3_9BACT</name>
<reference evidence="4" key="1">
    <citation type="journal article" date="2019" name="Int. J. Syst. Evol. Microbiol.">
        <title>The Global Catalogue of Microorganisms (GCM) 10K type strain sequencing project: providing services to taxonomists for standard genome sequencing and annotation.</title>
        <authorList>
            <consortium name="The Broad Institute Genomics Platform"/>
            <consortium name="The Broad Institute Genome Sequencing Center for Infectious Disease"/>
            <person name="Wu L."/>
            <person name="Ma J."/>
        </authorList>
    </citation>
    <scope>NUCLEOTIDE SEQUENCE [LARGE SCALE GENOMIC DNA]</scope>
    <source>
        <strain evidence="4">CGMCC 1.15197</strain>
    </source>
</reference>
<sequence>MKNSLWLPALLLLLAAAPTQAQRKVKVKTKPGNAVAPDKSSRLLPLFGGASVAQAEQVVGPAFLADVERSFASRTEASKFFSDKGYEYLTENQPDTAVYRFNLAWLLNQKNAEAYRGLGVIASQRSNNDEAISLLAQGLAVEPNSTLLLSDLGASYVIRYEKDKKKKDLTQGMEYLQKAVAADPQNAEAWQQLARGYYFQENYAKAWEAVHTGQKLSVAALDFQFIGDLVSKMPDPQGTFK</sequence>
<dbReference type="SUPFAM" id="SSF48452">
    <property type="entry name" value="TPR-like"/>
    <property type="match status" value="1"/>
</dbReference>
<dbReference type="Proteomes" id="UP000632273">
    <property type="component" value="Unassembled WGS sequence"/>
</dbReference>
<dbReference type="InterPro" id="IPR019734">
    <property type="entry name" value="TPR_rpt"/>
</dbReference>
<keyword evidence="1" id="KW-0802">TPR repeat</keyword>
<dbReference type="EMBL" id="BMHT01000002">
    <property type="protein sequence ID" value="GGF00968.1"/>
    <property type="molecule type" value="Genomic_DNA"/>
</dbReference>
<feature type="signal peptide" evidence="2">
    <location>
        <begin position="1"/>
        <end position="21"/>
    </location>
</feature>
<dbReference type="PROSITE" id="PS50005">
    <property type="entry name" value="TPR"/>
    <property type="match status" value="1"/>
</dbReference>
<dbReference type="SMART" id="SM00028">
    <property type="entry name" value="TPR"/>
    <property type="match status" value="4"/>
</dbReference>